<feature type="non-terminal residue" evidence="1">
    <location>
        <position position="1"/>
    </location>
</feature>
<keyword evidence="2" id="KW-1185">Reference proteome</keyword>
<gene>
    <name evidence="1" type="ORF">SPELUC_LOCUS10149</name>
</gene>
<evidence type="ECO:0000313" key="2">
    <source>
        <dbReference type="Proteomes" id="UP000789366"/>
    </source>
</evidence>
<reference evidence="1" key="1">
    <citation type="submission" date="2021-06" db="EMBL/GenBank/DDBJ databases">
        <authorList>
            <person name="Kallberg Y."/>
            <person name="Tangrot J."/>
            <person name="Rosling A."/>
        </authorList>
    </citation>
    <scope>NUCLEOTIDE SEQUENCE</scope>
    <source>
        <strain evidence="1">28 12/20/2015</strain>
    </source>
</reference>
<evidence type="ECO:0000313" key="1">
    <source>
        <dbReference type="EMBL" id="CAG8680894.1"/>
    </source>
</evidence>
<name>A0ACA9NZW4_9GLOM</name>
<protein>
    <submittedName>
        <fullName evidence="1">16655_t:CDS:1</fullName>
    </submittedName>
</protein>
<organism evidence="1 2">
    <name type="scientific">Cetraspora pellucida</name>
    <dbReference type="NCBI Taxonomy" id="1433469"/>
    <lineage>
        <taxon>Eukaryota</taxon>
        <taxon>Fungi</taxon>
        <taxon>Fungi incertae sedis</taxon>
        <taxon>Mucoromycota</taxon>
        <taxon>Glomeromycotina</taxon>
        <taxon>Glomeromycetes</taxon>
        <taxon>Diversisporales</taxon>
        <taxon>Gigasporaceae</taxon>
        <taxon>Cetraspora</taxon>
    </lineage>
</organism>
<dbReference type="EMBL" id="CAJVPW010018277">
    <property type="protein sequence ID" value="CAG8680894.1"/>
    <property type="molecule type" value="Genomic_DNA"/>
</dbReference>
<sequence>QRFSYNTSKPLIQDSLESSMMQLDPFFVYSSDKLTEYYEKFNEHSFEEDNISYYDEPAIYSLEELDEDINSCEEFTSKTSSNSINSCDELSNNSLSTSVENKFFEDIANKALDLNKLSQNINKFLPYFENTTTALMFS</sequence>
<proteinExistence type="predicted"/>
<accession>A0ACA9NZW4</accession>
<comment type="caution">
    <text evidence="1">The sequence shown here is derived from an EMBL/GenBank/DDBJ whole genome shotgun (WGS) entry which is preliminary data.</text>
</comment>
<dbReference type="Proteomes" id="UP000789366">
    <property type="component" value="Unassembled WGS sequence"/>
</dbReference>